<proteinExistence type="inferred from homology"/>
<comment type="caution">
    <text evidence="7">The sequence shown here is derived from an EMBL/GenBank/DDBJ whole genome shotgun (WGS) entry which is preliminary data.</text>
</comment>
<dbReference type="PIRSF" id="PIRSF001434">
    <property type="entry name" value="CGS"/>
    <property type="match status" value="1"/>
</dbReference>
<dbReference type="Gene3D" id="3.90.1150.10">
    <property type="entry name" value="Aspartate Aminotransferase, domain 1"/>
    <property type="match status" value="1"/>
</dbReference>
<dbReference type="GO" id="GO:0004123">
    <property type="term" value="F:cystathionine gamma-lyase activity"/>
    <property type="evidence" value="ECO:0007669"/>
    <property type="project" value="TreeGrafter"/>
</dbReference>
<dbReference type="GO" id="GO:0005737">
    <property type="term" value="C:cytoplasm"/>
    <property type="evidence" value="ECO:0007669"/>
    <property type="project" value="TreeGrafter"/>
</dbReference>
<dbReference type="InterPro" id="IPR015421">
    <property type="entry name" value="PyrdxlP-dep_Trfase_major"/>
</dbReference>
<comment type="similarity">
    <text evidence="2 5">Belongs to the trans-sulfuration enzymes family.</text>
</comment>
<feature type="compositionally biased region" description="Basic and acidic residues" evidence="6">
    <location>
        <begin position="1"/>
        <end position="10"/>
    </location>
</feature>
<feature type="modified residue" description="N6-(pyridoxal phosphate)lysine" evidence="4">
    <location>
        <position position="195"/>
    </location>
</feature>
<dbReference type="Proteomes" id="UP000287171">
    <property type="component" value="Unassembled WGS sequence"/>
</dbReference>
<dbReference type="SUPFAM" id="SSF53383">
    <property type="entry name" value="PLP-dependent transferases"/>
    <property type="match status" value="1"/>
</dbReference>
<gene>
    <name evidence="7" type="ORF">KDA_53120</name>
</gene>
<dbReference type="GO" id="GO:0019346">
    <property type="term" value="P:transsulfuration"/>
    <property type="evidence" value="ECO:0007669"/>
    <property type="project" value="InterPro"/>
</dbReference>
<evidence type="ECO:0000256" key="2">
    <source>
        <dbReference type="ARBA" id="ARBA00009077"/>
    </source>
</evidence>
<dbReference type="InterPro" id="IPR015424">
    <property type="entry name" value="PyrdxlP-dep_Trfase"/>
</dbReference>
<evidence type="ECO:0000313" key="8">
    <source>
        <dbReference type="Proteomes" id="UP000287171"/>
    </source>
</evidence>
<dbReference type="PANTHER" id="PTHR11808">
    <property type="entry name" value="TRANS-SULFURATION ENZYME FAMILY MEMBER"/>
    <property type="match status" value="1"/>
</dbReference>
<reference evidence="8" key="1">
    <citation type="submission" date="2018-12" db="EMBL/GenBank/DDBJ databases">
        <title>Tengunoibacter tsumagoiensis gen. nov., sp. nov., Dictyobacter kobayashii sp. nov., D. alpinus sp. nov., and D. joshuensis sp. nov. and description of Dictyobacteraceae fam. nov. within the order Ktedonobacterales isolated from Tengu-no-mugimeshi.</title>
        <authorList>
            <person name="Wang C.M."/>
            <person name="Zheng Y."/>
            <person name="Sakai Y."/>
            <person name="Toyoda A."/>
            <person name="Minakuchi Y."/>
            <person name="Abe K."/>
            <person name="Yokota A."/>
            <person name="Yabe S."/>
        </authorList>
    </citation>
    <scope>NUCLEOTIDE SEQUENCE [LARGE SCALE GENOMIC DNA]</scope>
    <source>
        <strain evidence="8">Uno16</strain>
    </source>
</reference>
<dbReference type="GO" id="GO:0003962">
    <property type="term" value="F:cystathionine gamma-synthase activity"/>
    <property type="evidence" value="ECO:0007669"/>
    <property type="project" value="TreeGrafter"/>
</dbReference>
<dbReference type="OrthoDB" id="9780685at2"/>
<dbReference type="InterPro" id="IPR015422">
    <property type="entry name" value="PyrdxlP-dep_Trfase_small"/>
</dbReference>
<dbReference type="RefSeq" id="WP_126630021.1">
    <property type="nucleotide sequence ID" value="NZ_BIFT01000002.1"/>
</dbReference>
<dbReference type="Pfam" id="PF01053">
    <property type="entry name" value="Cys_Met_Meta_PP"/>
    <property type="match status" value="1"/>
</dbReference>
<feature type="region of interest" description="Disordered" evidence="6">
    <location>
        <begin position="1"/>
        <end position="22"/>
    </location>
</feature>
<dbReference type="GO" id="GO:0030170">
    <property type="term" value="F:pyridoxal phosphate binding"/>
    <property type="evidence" value="ECO:0007669"/>
    <property type="project" value="InterPro"/>
</dbReference>
<accession>A0A402BEK7</accession>
<dbReference type="EMBL" id="BIFT01000002">
    <property type="protein sequence ID" value="GCE29828.1"/>
    <property type="molecule type" value="Genomic_DNA"/>
</dbReference>
<dbReference type="GO" id="GO:0019343">
    <property type="term" value="P:cysteine biosynthetic process via cystathionine"/>
    <property type="evidence" value="ECO:0007669"/>
    <property type="project" value="TreeGrafter"/>
</dbReference>
<evidence type="ECO:0000256" key="5">
    <source>
        <dbReference type="RuleBase" id="RU362118"/>
    </source>
</evidence>
<protein>
    <submittedName>
        <fullName evidence="7">Cystathionine gamma-synthase</fullName>
    </submittedName>
</protein>
<evidence type="ECO:0000256" key="4">
    <source>
        <dbReference type="PIRSR" id="PIRSR001434-2"/>
    </source>
</evidence>
<dbReference type="Gene3D" id="3.40.640.10">
    <property type="entry name" value="Type I PLP-dependent aspartate aminotransferase-like (Major domain)"/>
    <property type="match status" value="1"/>
</dbReference>
<evidence type="ECO:0000256" key="1">
    <source>
        <dbReference type="ARBA" id="ARBA00001933"/>
    </source>
</evidence>
<comment type="cofactor">
    <cofactor evidence="1 5">
        <name>pyridoxal 5'-phosphate</name>
        <dbReference type="ChEBI" id="CHEBI:597326"/>
    </cofactor>
</comment>
<evidence type="ECO:0000256" key="6">
    <source>
        <dbReference type="SAM" id="MobiDB-lite"/>
    </source>
</evidence>
<dbReference type="InterPro" id="IPR000277">
    <property type="entry name" value="Cys/Met-Metab_PyrdxlP-dep_enz"/>
</dbReference>
<keyword evidence="3 4" id="KW-0663">Pyridoxal phosphate</keyword>
<dbReference type="AlphaFoldDB" id="A0A402BEK7"/>
<evidence type="ECO:0000256" key="3">
    <source>
        <dbReference type="ARBA" id="ARBA00022898"/>
    </source>
</evidence>
<dbReference type="PANTHER" id="PTHR11808:SF15">
    <property type="entry name" value="CYSTATHIONINE GAMMA-LYASE"/>
    <property type="match status" value="1"/>
</dbReference>
<sequence length="373" mass="39470">MEKHSSEIKPESWLVSAGRSSEPGAPLNVPLIPASNFIIGKGREYSRDDGTATWEALEEVVGGLESGKAVAFASGMAAIAAVFDQLVVGAVVVLPDDCYQGVAGLAAAGAEKQRWSVQRVAVDDTAGWIHACSIADLIWLESPSNPLLTVADLEAVCSAPRKPGAIVAVDNTFATPLNQQPLDFGATVSLQSATKFIGGHSDLLAGVATTKDDALWHALRKSRELTGATPGTFEAFLAVRGARTLALRLQRAQQTAMVLAERLEMHPQVTRVRYPGLSSHPTHATARRMLKGFGTIISFDLLGGAEFADAVCQNIRLIRHATSLGAVESTMERRAAVPGQGHLPPSLLRLSVGIEDADDLWADLDSAIRSAAQ</sequence>
<evidence type="ECO:0000313" key="7">
    <source>
        <dbReference type="EMBL" id="GCE29828.1"/>
    </source>
</evidence>
<name>A0A402BEK7_9CHLR</name>
<organism evidence="7 8">
    <name type="scientific">Dictyobacter alpinus</name>
    <dbReference type="NCBI Taxonomy" id="2014873"/>
    <lineage>
        <taxon>Bacteria</taxon>
        <taxon>Bacillati</taxon>
        <taxon>Chloroflexota</taxon>
        <taxon>Ktedonobacteria</taxon>
        <taxon>Ktedonobacterales</taxon>
        <taxon>Dictyobacteraceae</taxon>
        <taxon>Dictyobacter</taxon>
    </lineage>
</organism>
<keyword evidence="8" id="KW-1185">Reference proteome</keyword>